<dbReference type="PANTHER" id="PTHR11629">
    <property type="entry name" value="VACUOLAR PROTON ATPASES"/>
    <property type="match status" value="1"/>
</dbReference>
<proteinExistence type="inferred from homology"/>
<keyword evidence="6" id="KW-0406">Ion transport</keyword>
<comment type="subcellular location">
    <subcellularLocation>
        <location evidence="1">Membrane</location>
        <topology evidence="1">Multi-pass membrane protein</topology>
    </subcellularLocation>
</comment>
<dbReference type="PANTHER" id="PTHR11629:SF63">
    <property type="entry name" value="V-TYPE PROTON ATPASE SUBUNIT A"/>
    <property type="match status" value="1"/>
</dbReference>
<feature type="transmembrane region" description="Helical" evidence="8">
    <location>
        <begin position="541"/>
        <end position="561"/>
    </location>
</feature>
<evidence type="ECO:0000313" key="9">
    <source>
        <dbReference type="EMBL" id="TKJ43863.1"/>
    </source>
</evidence>
<keyword evidence="7 8" id="KW-0472">Membrane</keyword>
<evidence type="ECO:0000256" key="3">
    <source>
        <dbReference type="ARBA" id="ARBA00022448"/>
    </source>
</evidence>
<keyword evidence="3" id="KW-0813">Transport</keyword>
<dbReference type="InterPro" id="IPR002490">
    <property type="entry name" value="V-ATPase_116kDa_su"/>
</dbReference>
<accession>A0A532V9H6</accession>
<keyword evidence="5 8" id="KW-1133">Transmembrane helix</keyword>
<dbReference type="Proteomes" id="UP000317778">
    <property type="component" value="Unassembled WGS sequence"/>
</dbReference>
<feature type="transmembrane region" description="Helical" evidence="8">
    <location>
        <begin position="450"/>
        <end position="471"/>
    </location>
</feature>
<evidence type="ECO:0000256" key="5">
    <source>
        <dbReference type="ARBA" id="ARBA00022989"/>
    </source>
</evidence>
<feature type="transmembrane region" description="Helical" evidence="8">
    <location>
        <begin position="510"/>
        <end position="529"/>
    </location>
</feature>
<comment type="caution">
    <text evidence="9">The sequence shown here is derived from an EMBL/GenBank/DDBJ whole genome shotgun (WGS) entry which is preliminary data.</text>
</comment>
<dbReference type="EMBL" id="NJBO01000002">
    <property type="protein sequence ID" value="TKJ43863.1"/>
    <property type="molecule type" value="Genomic_DNA"/>
</dbReference>
<dbReference type="GO" id="GO:0016471">
    <property type="term" value="C:vacuolar proton-transporting V-type ATPase complex"/>
    <property type="evidence" value="ECO:0007669"/>
    <property type="project" value="TreeGrafter"/>
</dbReference>
<dbReference type="AlphaFoldDB" id="A0A532V9H6"/>
<name>A0A532V9H6_UNCT6</name>
<feature type="transmembrane region" description="Helical" evidence="8">
    <location>
        <begin position="567"/>
        <end position="586"/>
    </location>
</feature>
<protein>
    <submittedName>
        <fullName evidence="9">Uncharacterized protein</fullName>
    </submittedName>
</protein>
<feature type="transmembrane region" description="Helical" evidence="8">
    <location>
        <begin position="362"/>
        <end position="389"/>
    </location>
</feature>
<evidence type="ECO:0000256" key="7">
    <source>
        <dbReference type="ARBA" id="ARBA00023136"/>
    </source>
</evidence>
<feature type="transmembrane region" description="Helical" evidence="8">
    <location>
        <begin position="621"/>
        <end position="638"/>
    </location>
</feature>
<reference evidence="9 10" key="1">
    <citation type="submission" date="2017-06" db="EMBL/GenBank/DDBJ databases">
        <title>Novel microbial phyla capable of carbon fixation and sulfur reduction in deep-sea sediments.</title>
        <authorList>
            <person name="Huang J."/>
            <person name="Baker B."/>
            <person name="Wang Y."/>
        </authorList>
    </citation>
    <scope>NUCLEOTIDE SEQUENCE [LARGE SCALE GENOMIC DNA]</scope>
    <source>
        <strain evidence="9">B3_TA06</strain>
    </source>
</reference>
<feature type="transmembrane region" description="Helical" evidence="8">
    <location>
        <begin position="659"/>
        <end position="680"/>
    </location>
</feature>
<feature type="transmembrane region" description="Helical" evidence="8">
    <location>
        <begin position="483"/>
        <end position="504"/>
    </location>
</feature>
<dbReference type="GO" id="GO:0046961">
    <property type="term" value="F:proton-transporting ATPase activity, rotational mechanism"/>
    <property type="evidence" value="ECO:0007669"/>
    <property type="project" value="InterPro"/>
</dbReference>
<evidence type="ECO:0000256" key="4">
    <source>
        <dbReference type="ARBA" id="ARBA00022692"/>
    </source>
</evidence>
<comment type="similarity">
    <text evidence="2">Belongs to the V-ATPase 116 kDa subunit family.</text>
</comment>
<keyword evidence="4 8" id="KW-0812">Transmembrane</keyword>
<dbReference type="GO" id="GO:0007035">
    <property type="term" value="P:vacuolar acidification"/>
    <property type="evidence" value="ECO:0007669"/>
    <property type="project" value="TreeGrafter"/>
</dbReference>
<sequence>MGTARVEKILIATHLDERDELLRRLQEEGILHISKFEEERPDKKQPETVVPDAGEAELKQTLVGLNQAIGFLSGYAQKRKGGVFAGKPSLPAEEFRRRVDELDLPIKLKRASQLSQAASRLETEERQLHAELETLTPWRPMKHPPCEYTNLKQTHARFVFVSSKEEKEAFAKSLKPLTANYETVRREGETEYAVILFPTNEEEAVEDTLKATGVKMIQLSGFAKPPTEEIKVRRKLLAKIGSDREKLTSQAREMSAELSGLQTALDLYGNEGLIREQHEKMLATEKAGLIEGWIRSSDRKRLKEIVAGFEASEVRSIKARKGERVPVALRNPPWLKPFELILNMYGTPNGREADPTPLMAPFFALFFALCISDAGYGIVIAAVTAWLIWGRRIRNNLIWILFYGGVLTIFTGAAMGSWFGNMPDMLEIPWLVGFRDALTWFDPLKNPMPFFYISLGLGYFQMMFGMAVDVIDGLRTGEYGSALFETMPWFLIYLGIPLMIATSMSILPKILFTPLLIVVIASLAVSFVLSNRPGPTSVTSAILLWAAMTAAFLAAAKVFGLLALPGIILKALLIGTIAALWLYTVFKGLSEKTLRAAGVIFGVLGLAAIILYVAGVIQANLFLAAVFVLNLIFTFSVLKGWASRIVWGAYSLYSNTTGVLGIILSYVRLMALGMVTAGIAMAFNQIAWMLGGIPVVSVILMLIVLVIGHVYNLAISGLSGFVHTLRLQYVEYFPRFFAGGGARFEPFELKTRYVKVTRRT</sequence>
<dbReference type="GO" id="GO:0051117">
    <property type="term" value="F:ATPase binding"/>
    <property type="evidence" value="ECO:0007669"/>
    <property type="project" value="TreeGrafter"/>
</dbReference>
<gene>
    <name evidence="9" type="ORF">CEE36_01740</name>
</gene>
<organism evidence="9 10">
    <name type="scientific">candidate division TA06 bacterium B3_TA06</name>
    <dbReference type="NCBI Taxonomy" id="2012487"/>
    <lineage>
        <taxon>Bacteria</taxon>
        <taxon>Bacteria division TA06</taxon>
    </lineage>
</organism>
<dbReference type="GO" id="GO:0033179">
    <property type="term" value="C:proton-transporting V-type ATPase, V0 domain"/>
    <property type="evidence" value="ECO:0007669"/>
    <property type="project" value="InterPro"/>
</dbReference>
<evidence type="ECO:0000256" key="1">
    <source>
        <dbReference type="ARBA" id="ARBA00004141"/>
    </source>
</evidence>
<evidence type="ECO:0000256" key="2">
    <source>
        <dbReference type="ARBA" id="ARBA00009904"/>
    </source>
</evidence>
<feature type="transmembrane region" description="Helical" evidence="8">
    <location>
        <begin position="686"/>
        <end position="711"/>
    </location>
</feature>
<evidence type="ECO:0000313" key="10">
    <source>
        <dbReference type="Proteomes" id="UP000317778"/>
    </source>
</evidence>
<feature type="transmembrane region" description="Helical" evidence="8">
    <location>
        <begin position="593"/>
        <end position="615"/>
    </location>
</feature>
<feature type="transmembrane region" description="Helical" evidence="8">
    <location>
        <begin position="396"/>
        <end position="419"/>
    </location>
</feature>
<evidence type="ECO:0000256" key="8">
    <source>
        <dbReference type="SAM" id="Phobius"/>
    </source>
</evidence>
<evidence type="ECO:0000256" key="6">
    <source>
        <dbReference type="ARBA" id="ARBA00023065"/>
    </source>
</evidence>